<feature type="non-terminal residue" evidence="1">
    <location>
        <position position="1"/>
    </location>
</feature>
<proteinExistence type="predicted"/>
<dbReference type="Proteomes" id="UP001202328">
    <property type="component" value="Unassembled WGS sequence"/>
</dbReference>
<accession>A0AAD4SDD2</accession>
<comment type="caution">
    <text evidence="1">The sequence shown here is derived from an EMBL/GenBank/DDBJ whole genome shotgun (WGS) entry which is preliminary data.</text>
</comment>
<evidence type="ECO:0000313" key="1">
    <source>
        <dbReference type="EMBL" id="KAI3901697.1"/>
    </source>
</evidence>
<keyword evidence="2" id="KW-1185">Reference proteome</keyword>
<dbReference type="EMBL" id="JAJJMB010011511">
    <property type="protein sequence ID" value="KAI3901697.1"/>
    <property type="molecule type" value="Genomic_DNA"/>
</dbReference>
<protein>
    <submittedName>
        <fullName evidence="1">Uncharacterized protein</fullName>
    </submittedName>
</protein>
<organism evidence="1 2">
    <name type="scientific">Papaver atlanticum</name>
    <dbReference type="NCBI Taxonomy" id="357466"/>
    <lineage>
        <taxon>Eukaryota</taxon>
        <taxon>Viridiplantae</taxon>
        <taxon>Streptophyta</taxon>
        <taxon>Embryophyta</taxon>
        <taxon>Tracheophyta</taxon>
        <taxon>Spermatophyta</taxon>
        <taxon>Magnoliopsida</taxon>
        <taxon>Ranunculales</taxon>
        <taxon>Papaveraceae</taxon>
        <taxon>Papaveroideae</taxon>
        <taxon>Papaver</taxon>
    </lineage>
</organism>
<dbReference type="AlphaFoldDB" id="A0AAD4SDD2"/>
<reference evidence="1" key="1">
    <citation type="submission" date="2022-04" db="EMBL/GenBank/DDBJ databases">
        <title>A functionally conserved STORR gene fusion in Papaver species that diverged 16.8 million years ago.</title>
        <authorList>
            <person name="Catania T."/>
        </authorList>
    </citation>
    <scope>NUCLEOTIDE SEQUENCE</scope>
    <source>
        <strain evidence="1">S-188037</strain>
    </source>
</reference>
<gene>
    <name evidence="1" type="ORF">MKW98_021861</name>
</gene>
<sequence>KRVSIPSKFYGLSGVDLSSVNFLLQVQECLDMMIVIGMGIAMEGKPPASMLVIYHREHAHAIWMTSLADMEGFPGFA</sequence>
<evidence type="ECO:0000313" key="2">
    <source>
        <dbReference type="Proteomes" id="UP001202328"/>
    </source>
</evidence>
<name>A0AAD4SDD2_9MAGN</name>